<feature type="compositionally biased region" description="Polar residues" evidence="4">
    <location>
        <begin position="530"/>
        <end position="548"/>
    </location>
</feature>
<dbReference type="InterPro" id="IPR036390">
    <property type="entry name" value="WH_DNA-bd_sf"/>
</dbReference>
<feature type="region of interest" description="Disordered" evidence="4">
    <location>
        <begin position="274"/>
        <end position="405"/>
    </location>
</feature>
<dbReference type="AlphaFoldDB" id="A0A9Q1GUL7"/>
<evidence type="ECO:0000256" key="2">
    <source>
        <dbReference type="ARBA" id="ARBA00009870"/>
    </source>
</evidence>
<dbReference type="GO" id="GO:1990414">
    <property type="term" value="P:replication-born double-strand break repair via sister chromatid exchange"/>
    <property type="evidence" value="ECO:0007669"/>
    <property type="project" value="TreeGrafter"/>
</dbReference>
<evidence type="ECO:0000313" key="8">
    <source>
        <dbReference type="Proteomes" id="UP001153076"/>
    </source>
</evidence>
<proteinExistence type="inferred from homology"/>
<dbReference type="Proteomes" id="UP001153076">
    <property type="component" value="Unassembled WGS sequence"/>
</dbReference>
<evidence type="ECO:0000259" key="6">
    <source>
        <dbReference type="Pfam" id="PF04825"/>
    </source>
</evidence>
<dbReference type="OrthoDB" id="10071381at2759"/>
<dbReference type="GO" id="GO:0005634">
    <property type="term" value="C:nucleus"/>
    <property type="evidence" value="ECO:0007669"/>
    <property type="project" value="UniProtKB-SubCell"/>
</dbReference>
<evidence type="ECO:0000259" key="5">
    <source>
        <dbReference type="Pfam" id="PF04824"/>
    </source>
</evidence>
<dbReference type="GO" id="GO:0003682">
    <property type="term" value="F:chromatin binding"/>
    <property type="evidence" value="ECO:0007669"/>
    <property type="project" value="TreeGrafter"/>
</dbReference>
<dbReference type="InterPro" id="IPR039781">
    <property type="entry name" value="Rad21/Rec8-like"/>
</dbReference>
<comment type="caution">
    <text evidence="7">The sequence shown here is derived from an EMBL/GenBank/DDBJ whole genome shotgun (WGS) entry which is preliminary data.</text>
</comment>
<dbReference type="Gene3D" id="1.10.10.580">
    <property type="entry name" value="Structural maintenance of chromosome 1. Chain E"/>
    <property type="match status" value="1"/>
</dbReference>
<dbReference type="Pfam" id="PF04825">
    <property type="entry name" value="Rad21_Rec8_N"/>
    <property type="match status" value="1"/>
</dbReference>
<feature type="region of interest" description="Disordered" evidence="4">
    <location>
        <begin position="513"/>
        <end position="572"/>
    </location>
</feature>
<dbReference type="GO" id="GO:0007062">
    <property type="term" value="P:sister chromatid cohesion"/>
    <property type="evidence" value="ECO:0007669"/>
    <property type="project" value="InterPro"/>
</dbReference>
<feature type="compositionally biased region" description="Polar residues" evidence="4">
    <location>
        <begin position="287"/>
        <end position="302"/>
    </location>
</feature>
<evidence type="ECO:0008006" key="9">
    <source>
        <dbReference type="Google" id="ProtNLM"/>
    </source>
</evidence>
<dbReference type="Pfam" id="PF04824">
    <property type="entry name" value="Rad21_Rec8"/>
    <property type="match status" value="1"/>
</dbReference>
<dbReference type="InterPro" id="IPR006910">
    <property type="entry name" value="Rad21_Rec8_N"/>
</dbReference>
<dbReference type="InterPro" id="IPR023093">
    <property type="entry name" value="ScpA-like_C"/>
</dbReference>
<keyword evidence="8" id="KW-1185">Reference proteome</keyword>
<feature type="compositionally biased region" description="Pro residues" evidence="4">
    <location>
        <begin position="379"/>
        <end position="397"/>
    </location>
</feature>
<comment type="subcellular location">
    <subcellularLocation>
        <location evidence="1">Nucleus</location>
    </subcellularLocation>
</comment>
<evidence type="ECO:0000313" key="7">
    <source>
        <dbReference type="EMBL" id="KAJ8425834.1"/>
    </source>
</evidence>
<feature type="region of interest" description="Disordered" evidence="4">
    <location>
        <begin position="194"/>
        <end position="260"/>
    </location>
</feature>
<reference evidence="7" key="1">
    <citation type="submission" date="2022-04" db="EMBL/GenBank/DDBJ databases">
        <title>Carnegiea gigantea Genome sequencing and assembly v2.</title>
        <authorList>
            <person name="Copetti D."/>
            <person name="Sanderson M.J."/>
            <person name="Burquez A."/>
            <person name="Wojciechowski M.F."/>
        </authorList>
    </citation>
    <scope>NUCLEOTIDE SEQUENCE</scope>
    <source>
        <strain evidence="7">SGP5-SGP5p</strain>
        <tissue evidence="7">Aerial part</tissue>
    </source>
</reference>
<evidence type="ECO:0000256" key="1">
    <source>
        <dbReference type="ARBA" id="ARBA00004123"/>
    </source>
</evidence>
<dbReference type="SUPFAM" id="SSF46785">
    <property type="entry name" value="Winged helix' DNA-binding domain"/>
    <property type="match status" value="1"/>
</dbReference>
<dbReference type="PANTHER" id="PTHR12585">
    <property type="entry name" value="SCC1 / RAD21 FAMILY MEMBER"/>
    <property type="match status" value="1"/>
</dbReference>
<dbReference type="InterPro" id="IPR006909">
    <property type="entry name" value="Rad21/Rec8_C_eu"/>
</dbReference>
<feature type="compositionally biased region" description="Polar residues" evidence="4">
    <location>
        <begin position="317"/>
        <end position="333"/>
    </location>
</feature>
<feature type="compositionally biased region" description="Basic and acidic residues" evidence="4">
    <location>
        <begin position="513"/>
        <end position="527"/>
    </location>
</feature>
<dbReference type="CDD" id="cd21793">
    <property type="entry name" value="Rad21_Rec8_M_AtSYN1-like"/>
    <property type="match status" value="1"/>
</dbReference>
<feature type="domain" description="Rad21/Rec8-like protein C-terminal eukaryotic" evidence="5">
    <location>
        <begin position="645"/>
        <end position="693"/>
    </location>
</feature>
<sequence length="701" mass="78639">MERPNFGNTMAPCFWNSPPICKSKSRFLRNPKIAIAIANQIGRKRSSSRRSKIEEEEEEGGRRCSTRTHFWLEKGRLEPSERIMCPEVPIALRMSGHLLLGVVRIYSKKVDYLHHDCNSLWVSLRNAFRPVDVNLQENASQAQFNAVTLPETYQLDAFDIDLTMSLDDSAPDNHLRSQEEITLTALARNNSKQGCFMQDVTPDLSRPRASPYGEFDPMQIDNPPQEPLTGSRADEDGDSGSNRQSEDRPGRFGERSSLPDIPYEFERLRDYCGDHDQNVPVEEPIRQGQNTPPQKDTPQNEADTPLLEPISAHPVLSSPSSQRAHTGPSSPHNDISPGAFDFFANIPPPELKVRSTPRPEKSSDVRVNITPPELTVRSIPPPEKPLSPRRQTPPPEQPQQRRRQKRQFFDESLVLTNQFLKNALNDPSDLVKKRKKLPCSALEMWRFRNSRKKEHIFSGTLISGICAELQRILNKDMLSVKAQLLSSENIQPEARVAESPAGITTMEFERLRSPDHDAGHNFSHEFRPSPQITPQRSQQNIQTSSSPRVDSESDRGMFTGSEGLETPVPNFEELLGGSNAAAVSGNPELRGSAELDDLSFLEQDNNTPPDSQGPLGSNLVSVRTKTMEQYLINHSPLSKSSGSPPEELSLKSILEGRSRTLCVRMFYEILVLKSHKVIDVKQDEPYGDITLKLTGKASTLN</sequence>
<feature type="domain" description="Rad21/Rec8-like protein N-terminal" evidence="6">
    <location>
        <begin position="81"/>
        <end position="141"/>
    </location>
</feature>
<comment type="similarity">
    <text evidence="2">Belongs to the rad21 family.</text>
</comment>
<keyword evidence="3" id="KW-0539">Nucleus</keyword>
<feature type="compositionally biased region" description="Basic and acidic residues" evidence="4">
    <location>
        <begin position="244"/>
        <end position="254"/>
    </location>
</feature>
<name>A0A9Q1GUL7_9CARY</name>
<evidence type="ECO:0000256" key="3">
    <source>
        <dbReference type="ARBA" id="ARBA00023242"/>
    </source>
</evidence>
<accession>A0A9Q1GUL7</accession>
<dbReference type="GO" id="GO:0008278">
    <property type="term" value="C:cohesin complex"/>
    <property type="evidence" value="ECO:0007669"/>
    <property type="project" value="InterPro"/>
</dbReference>
<evidence type="ECO:0000256" key="4">
    <source>
        <dbReference type="SAM" id="MobiDB-lite"/>
    </source>
</evidence>
<gene>
    <name evidence="7" type="ORF">Cgig2_021301</name>
</gene>
<dbReference type="EMBL" id="JAKOGI010001395">
    <property type="protein sequence ID" value="KAJ8425834.1"/>
    <property type="molecule type" value="Genomic_DNA"/>
</dbReference>
<organism evidence="7 8">
    <name type="scientific">Carnegiea gigantea</name>
    <dbReference type="NCBI Taxonomy" id="171969"/>
    <lineage>
        <taxon>Eukaryota</taxon>
        <taxon>Viridiplantae</taxon>
        <taxon>Streptophyta</taxon>
        <taxon>Embryophyta</taxon>
        <taxon>Tracheophyta</taxon>
        <taxon>Spermatophyta</taxon>
        <taxon>Magnoliopsida</taxon>
        <taxon>eudicotyledons</taxon>
        <taxon>Gunneridae</taxon>
        <taxon>Pentapetalae</taxon>
        <taxon>Caryophyllales</taxon>
        <taxon>Cactineae</taxon>
        <taxon>Cactaceae</taxon>
        <taxon>Cactoideae</taxon>
        <taxon>Echinocereeae</taxon>
        <taxon>Carnegiea</taxon>
    </lineage>
</organism>
<feature type="compositionally biased region" description="Basic and acidic residues" evidence="4">
    <location>
        <begin position="351"/>
        <end position="364"/>
    </location>
</feature>
<protein>
    <recommendedName>
        <fullName evidence="9">Sister chromatid cohesion 1 protein 3</fullName>
    </recommendedName>
</protein>
<dbReference type="PANTHER" id="PTHR12585:SF55">
    <property type="entry name" value="SISTER CHROMATID COHESION 1 PROTEIN 3"/>
    <property type="match status" value="1"/>
</dbReference>